<evidence type="ECO:0000313" key="3">
    <source>
        <dbReference type="Proteomes" id="UP001168821"/>
    </source>
</evidence>
<reference evidence="2" key="1">
    <citation type="journal article" date="2023" name="G3 (Bethesda)">
        <title>Whole genome assemblies of Zophobas morio and Tenebrio molitor.</title>
        <authorList>
            <person name="Kaur S."/>
            <person name="Stinson S.A."/>
            <person name="diCenzo G.C."/>
        </authorList>
    </citation>
    <scope>NUCLEOTIDE SEQUENCE</scope>
    <source>
        <strain evidence="2">QUZm001</strain>
    </source>
</reference>
<comment type="caution">
    <text evidence="2">The sequence shown here is derived from an EMBL/GenBank/DDBJ whole genome shotgun (WGS) entry which is preliminary data.</text>
</comment>
<organism evidence="2 3">
    <name type="scientific">Zophobas morio</name>
    <dbReference type="NCBI Taxonomy" id="2755281"/>
    <lineage>
        <taxon>Eukaryota</taxon>
        <taxon>Metazoa</taxon>
        <taxon>Ecdysozoa</taxon>
        <taxon>Arthropoda</taxon>
        <taxon>Hexapoda</taxon>
        <taxon>Insecta</taxon>
        <taxon>Pterygota</taxon>
        <taxon>Neoptera</taxon>
        <taxon>Endopterygota</taxon>
        <taxon>Coleoptera</taxon>
        <taxon>Polyphaga</taxon>
        <taxon>Cucujiformia</taxon>
        <taxon>Tenebrionidae</taxon>
        <taxon>Zophobas</taxon>
    </lineage>
</organism>
<accession>A0AA38ME99</accession>
<keyword evidence="3" id="KW-1185">Reference proteome</keyword>
<sequence length="150" mass="17016">MSFPSKNVNSRGYPLSAGDPGLNDFLISALGDRIDIHQPKTRNTRGGRRYAAITRRFRINKIANSTLFLRPEHVNIRSSNPNKALSIYRLPARELRIIPRDKVNNMSDPRQTAAPSSKNDGQLSRDFPKSPLDWAQMRKNINFRGKEAVC</sequence>
<evidence type="ECO:0000313" key="2">
    <source>
        <dbReference type="EMBL" id="KAJ3653825.1"/>
    </source>
</evidence>
<feature type="compositionally biased region" description="Polar residues" evidence="1">
    <location>
        <begin position="104"/>
        <end position="122"/>
    </location>
</feature>
<protein>
    <submittedName>
        <fullName evidence="2">Uncharacterized protein</fullName>
    </submittedName>
</protein>
<evidence type="ECO:0000256" key="1">
    <source>
        <dbReference type="SAM" id="MobiDB-lite"/>
    </source>
</evidence>
<gene>
    <name evidence="2" type="ORF">Zmor_013057</name>
</gene>
<dbReference type="AlphaFoldDB" id="A0AA38ME99"/>
<name>A0AA38ME99_9CUCU</name>
<dbReference type="EMBL" id="JALNTZ010000004">
    <property type="protein sequence ID" value="KAJ3653825.1"/>
    <property type="molecule type" value="Genomic_DNA"/>
</dbReference>
<proteinExistence type="predicted"/>
<dbReference type="Proteomes" id="UP001168821">
    <property type="component" value="Unassembled WGS sequence"/>
</dbReference>
<feature type="region of interest" description="Disordered" evidence="1">
    <location>
        <begin position="100"/>
        <end position="131"/>
    </location>
</feature>